<accession>A0A3E2N3U4</accession>
<protein>
    <submittedName>
        <fullName evidence="5">CpaF family protein</fullName>
    </submittedName>
    <submittedName>
        <fullName evidence="4">Type II secretion system protein E</fullName>
    </submittedName>
</protein>
<organism evidence="5 6">
    <name type="scientific">Lacrimispora amygdalina</name>
    <dbReference type="NCBI Taxonomy" id="253257"/>
    <lineage>
        <taxon>Bacteria</taxon>
        <taxon>Bacillati</taxon>
        <taxon>Bacillota</taxon>
        <taxon>Clostridia</taxon>
        <taxon>Lachnospirales</taxon>
        <taxon>Lachnospiraceae</taxon>
        <taxon>Lacrimispora</taxon>
    </lineage>
</organism>
<reference evidence="4 7" key="2">
    <citation type="journal article" date="2024" name="Int. J. Syst. Evol. Microbiol.">
        <title>Lacrimispora brassicae sp. nov. isolated from fermented cabbage, and proposal of Clostridium indicum Gundawar et al. 2019 and Clostridium methoxybenzovorans Mechichi et al. 1999 as heterotypic synonyms of Lacrimispora amygdalina (Parshina et al. 2003) Haas and Blanchard 2020 and Lacrimispora indolis (McClung and McCoy 1957) Haas and Blanchard 2020, respectively.</title>
        <authorList>
            <person name="Kobayashi H."/>
            <person name="Tanizawa Y."/>
            <person name="Sakamoto M."/>
            <person name="Ohkuma M."/>
            <person name="Tohno M."/>
        </authorList>
    </citation>
    <scope>NUCLEOTIDE SEQUENCE [LARGE SCALE GENOMIC DNA]</scope>
    <source>
        <strain evidence="4 7">DSM 12857</strain>
    </source>
</reference>
<dbReference type="Gene3D" id="3.40.50.300">
    <property type="entry name" value="P-loop containing nucleotide triphosphate hydrolases"/>
    <property type="match status" value="1"/>
</dbReference>
<evidence type="ECO:0000256" key="2">
    <source>
        <dbReference type="SAM" id="MobiDB-lite"/>
    </source>
</evidence>
<dbReference type="Proteomes" id="UP001419084">
    <property type="component" value="Unassembled WGS sequence"/>
</dbReference>
<dbReference type="InterPro" id="IPR001482">
    <property type="entry name" value="T2SS/T4SS_dom"/>
</dbReference>
<dbReference type="EMBL" id="BRPJ01000031">
    <property type="protein sequence ID" value="GLB29827.1"/>
    <property type="molecule type" value="Genomic_DNA"/>
</dbReference>
<evidence type="ECO:0000313" key="7">
    <source>
        <dbReference type="Proteomes" id="UP001419084"/>
    </source>
</evidence>
<name>A0A3E2N3U4_9FIRM</name>
<keyword evidence="7" id="KW-1185">Reference proteome</keyword>
<dbReference type="OrthoDB" id="9810761at2"/>
<dbReference type="InterPro" id="IPR027417">
    <property type="entry name" value="P-loop_NTPase"/>
</dbReference>
<dbReference type="Gene3D" id="3.30.450.380">
    <property type="match status" value="1"/>
</dbReference>
<dbReference type="PANTHER" id="PTHR30486">
    <property type="entry name" value="TWITCHING MOTILITY PROTEIN PILT"/>
    <property type="match status" value="1"/>
</dbReference>
<dbReference type="SUPFAM" id="SSF52540">
    <property type="entry name" value="P-loop containing nucleoside triphosphate hydrolases"/>
    <property type="match status" value="1"/>
</dbReference>
<dbReference type="InterPro" id="IPR050921">
    <property type="entry name" value="T4SS_GSP_E_ATPase"/>
</dbReference>
<dbReference type="RefSeq" id="WP_117420156.1">
    <property type="nucleotide sequence ID" value="NZ_BRPJ01000031.1"/>
</dbReference>
<feature type="domain" description="Bacterial type II secretion system protein E" evidence="3">
    <location>
        <begin position="99"/>
        <end position="379"/>
    </location>
</feature>
<reference evidence="5 6" key="1">
    <citation type="submission" date="2018-07" db="EMBL/GenBank/DDBJ databases">
        <title>New species, Clostridium PI-S10-A1B.</title>
        <authorList>
            <person name="Krishna G."/>
            <person name="Summeta K."/>
            <person name="Shikha S."/>
            <person name="Prabhu P.B."/>
            <person name="Suresh K."/>
        </authorList>
    </citation>
    <scope>NUCLEOTIDE SEQUENCE [LARGE SCALE GENOMIC DNA]</scope>
    <source>
        <strain evidence="5 6">PI-S10-A1B</strain>
    </source>
</reference>
<dbReference type="Pfam" id="PF00437">
    <property type="entry name" value="T2SSE"/>
    <property type="match status" value="1"/>
</dbReference>
<dbReference type="GO" id="GO:0016887">
    <property type="term" value="F:ATP hydrolysis activity"/>
    <property type="evidence" value="ECO:0007669"/>
    <property type="project" value="InterPro"/>
</dbReference>
<evidence type="ECO:0000256" key="1">
    <source>
        <dbReference type="ARBA" id="ARBA00006611"/>
    </source>
</evidence>
<dbReference type="PANTHER" id="PTHR30486:SF15">
    <property type="entry name" value="TYPE II_IV SECRETION SYSTEM ATPASE"/>
    <property type="match status" value="1"/>
</dbReference>
<sequence>MEWVSRLGQPKETDHSVSKAFSVSNAEPGNRADKNYDKLKQTVHQEVIREYNDRFSDSTNGKFIDVMEIIHQAIARQEESLTRLEESKLAQEIYDDVMGLGPLEPLLRDDSISEIMVNSARQIYIERGGRLEQTAASFRDDAHVLKVINRIVSSVGRRCDEATPMVDARLADGSRVNAIIPPIALKGPSITIRKFSSTPLKIGDLIGYGSLSSQMAGFLEAAVKGRCNIIVSGGTGSGKTTLLNVLSGYIPDSERIVTIEDAAELQLKQDHVVTLEGRPSNIEGKGIVSIRDLVKNALRMRPDRIIVGEVRSGETLDMLQAMNTGHDGSLTTVHANSSRDVISRLETMVLMSGMELPAKAIREQITSAIDLIVHQSRLRDGSRKIVNIAEVVGMEGDTVTMQDIFSFRQNGTDGNGKIAGKFEPTGIHPKILDKIRDNGGYCRDDWFLAERR</sequence>
<feature type="region of interest" description="Disordered" evidence="2">
    <location>
        <begin position="1"/>
        <end position="33"/>
    </location>
</feature>
<gene>
    <name evidence="5" type="ORF">DS742_27820</name>
    <name evidence="4" type="ORF">LAD12857_17500</name>
</gene>
<dbReference type="AlphaFoldDB" id="A0A3E2N3U4"/>
<dbReference type="Proteomes" id="UP000260680">
    <property type="component" value="Unassembled WGS sequence"/>
</dbReference>
<comment type="caution">
    <text evidence="5">The sequence shown here is derived from an EMBL/GenBank/DDBJ whole genome shotgun (WGS) entry which is preliminary data.</text>
</comment>
<evidence type="ECO:0000313" key="5">
    <source>
        <dbReference type="EMBL" id="RFZ75648.1"/>
    </source>
</evidence>
<proteinExistence type="inferred from homology"/>
<dbReference type="CDD" id="cd01130">
    <property type="entry name" value="VirB11-like_ATPase"/>
    <property type="match status" value="1"/>
</dbReference>
<dbReference type="EMBL" id="QOHO01000129">
    <property type="protein sequence ID" value="RFZ75648.1"/>
    <property type="molecule type" value="Genomic_DNA"/>
</dbReference>
<comment type="similarity">
    <text evidence="1">Belongs to the GSP E family.</text>
</comment>
<evidence type="ECO:0000313" key="6">
    <source>
        <dbReference type="Proteomes" id="UP000260680"/>
    </source>
</evidence>
<evidence type="ECO:0000313" key="4">
    <source>
        <dbReference type="EMBL" id="GLB29827.1"/>
    </source>
</evidence>
<evidence type="ECO:0000259" key="3">
    <source>
        <dbReference type="Pfam" id="PF00437"/>
    </source>
</evidence>